<dbReference type="Pfam" id="PF00072">
    <property type="entry name" value="Response_reg"/>
    <property type="match status" value="1"/>
</dbReference>
<sequence>MRILLVEDDDALRATVLEALRQAGYGVDAVGDGAAADAALAAGDYELVVLDLGLPELDGLDVLRRARQRQDRTPVLVLTARDSIDERVVGLTAGADDYLVKPFALRELEARVAAMMRRAAGGLTELTVGPLTLDPGGRSARAHGQRLNLSVRELALLEALMQRAGQVAIKNRLAQRISDWDEEVSPNAIEVYVHRLRKKLQPHGVHIRTIHGLGYLLEPADAAGSEPDADA</sequence>
<dbReference type="KEGG" id="lem:LEN_4342"/>
<dbReference type="GO" id="GO:0032993">
    <property type="term" value="C:protein-DNA complex"/>
    <property type="evidence" value="ECO:0007669"/>
    <property type="project" value="TreeGrafter"/>
</dbReference>
<dbReference type="Gene3D" id="3.40.50.2300">
    <property type="match status" value="1"/>
</dbReference>
<evidence type="ECO:0000256" key="2">
    <source>
        <dbReference type="ARBA" id="ARBA00023012"/>
    </source>
</evidence>
<gene>
    <name evidence="10" type="ORF">LEN_4342</name>
</gene>
<dbReference type="InterPro" id="IPR016032">
    <property type="entry name" value="Sig_transdc_resp-reg_C-effctor"/>
</dbReference>
<dbReference type="Gene3D" id="1.10.10.10">
    <property type="entry name" value="Winged helix-like DNA-binding domain superfamily/Winged helix DNA-binding domain"/>
    <property type="match status" value="1"/>
</dbReference>
<keyword evidence="4 7" id="KW-0238">DNA-binding</keyword>
<accession>A0AAU9ARJ1</accession>
<dbReference type="EMBL" id="AP014940">
    <property type="protein sequence ID" value="BAV99829.1"/>
    <property type="molecule type" value="Genomic_DNA"/>
</dbReference>
<feature type="domain" description="OmpR/PhoB-type" evidence="9">
    <location>
        <begin position="123"/>
        <end position="219"/>
    </location>
</feature>
<evidence type="ECO:0000256" key="4">
    <source>
        <dbReference type="ARBA" id="ARBA00023125"/>
    </source>
</evidence>
<protein>
    <submittedName>
        <fullName evidence="10">Two-component system, OmpR family, response regulator QseB</fullName>
    </submittedName>
</protein>
<dbReference type="SUPFAM" id="SSF46894">
    <property type="entry name" value="C-terminal effector domain of the bipartite response regulators"/>
    <property type="match status" value="1"/>
</dbReference>
<dbReference type="PANTHER" id="PTHR48111">
    <property type="entry name" value="REGULATOR OF RPOS"/>
    <property type="match status" value="1"/>
</dbReference>
<dbReference type="AlphaFoldDB" id="A0AAU9ARJ1"/>
<dbReference type="InterPro" id="IPR001867">
    <property type="entry name" value="OmpR/PhoB-type_DNA-bd"/>
</dbReference>
<dbReference type="FunFam" id="3.40.50.2300:FF:000002">
    <property type="entry name" value="DNA-binding response regulator PhoP"/>
    <property type="match status" value="1"/>
</dbReference>
<keyword evidence="5" id="KW-0804">Transcription</keyword>
<evidence type="ECO:0000313" key="10">
    <source>
        <dbReference type="EMBL" id="BAV99829.1"/>
    </source>
</evidence>
<feature type="domain" description="Response regulatory" evidence="8">
    <location>
        <begin position="2"/>
        <end position="116"/>
    </location>
</feature>
<name>A0AAU9ARJ1_LYSEN</name>
<dbReference type="SUPFAM" id="SSF52172">
    <property type="entry name" value="CheY-like"/>
    <property type="match status" value="1"/>
</dbReference>
<evidence type="ECO:0000256" key="1">
    <source>
        <dbReference type="ARBA" id="ARBA00022553"/>
    </source>
</evidence>
<dbReference type="InterPro" id="IPR011006">
    <property type="entry name" value="CheY-like_superfamily"/>
</dbReference>
<dbReference type="InterPro" id="IPR001789">
    <property type="entry name" value="Sig_transdc_resp-reg_receiver"/>
</dbReference>
<evidence type="ECO:0000256" key="7">
    <source>
        <dbReference type="PROSITE-ProRule" id="PRU01091"/>
    </source>
</evidence>
<dbReference type="GO" id="GO:0006355">
    <property type="term" value="P:regulation of DNA-templated transcription"/>
    <property type="evidence" value="ECO:0007669"/>
    <property type="project" value="InterPro"/>
</dbReference>
<feature type="DNA-binding region" description="OmpR/PhoB-type" evidence="7">
    <location>
        <begin position="123"/>
        <end position="219"/>
    </location>
</feature>
<dbReference type="GeneID" id="83066133"/>
<evidence type="ECO:0000256" key="6">
    <source>
        <dbReference type="PROSITE-ProRule" id="PRU00169"/>
    </source>
</evidence>
<dbReference type="Pfam" id="PF00486">
    <property type="entry name" value="Trans_reg_C"/>
    <property type="match status" value="1"/>
</dbReference>
<dbReference type="SMART" id="SM00862">
    <property type="entry name" value="Trans_reg_C"/>
    <property type="match status" value="1"/>
</dbReference>
<dbReference type="PROSITE" id="PS50110">
    <property type="entry name" value="RESPONSE_REGULATORY"/>
    <property type="match status" value="1"/>
</dbReference>
<keyword evidence="2" id="KW-0902">Two-component regulatory system</keyword>
<dbReference type="GO" id="GO:0000156">
    <property type="term" value="F:phosphorelay response regulator activity"/>
    <property type="evidence" value="ECO:0007669"/>
    <property type="project" value="TreeGrafter"/>
</dbReference>
<evidence type="ECO:0000259" key="9">
    <source>
        <dbReference type="PROSITE" id="PS51755"/>
    </source>
</evidence>
<evidence type="ECO:0000256" key="3">
    <source>
        <dbReference type="ARBA" id="ARBA00023015"/>
    </source>
</evidence>
<organism evidence="10 11">
    <name type="scientific">Lysobacter enzymogenes</name>
    <dbReference type="NCBI Taxonomy" id="69"/>
    <lineage>
        <taxon>Bacteria</taxon>
        <taxon>Pseudomonadati</taxon>
        <taxon>Pseudomonadota</taxon>
        <taxon>Gammaproteobacteria</taxon>
        <taxon>Lysobacterales</taxon>
        <taxon>Lysobacteraceae</taxon>
        <taxon>Lysobacter</taxon>
    </lineage>
</organism>
<dbReference type="GO" id="GO:0000976">
    <property type="term" value="F:transcription cis-regulatory region binding"/>
    <property type="evidence" value="ECO:0007669"/>
    <property type="project" value="TreeGrafter"/>
</dbReference>
<dbReference type="Gene3D" id="6.10.250.690">
    <property type="match status" value="1"/>
</dbReference>
<feature type="modified residue" description="4-aspartylphosphate" evidence="6">
    <location>
        <position position="51"/>
    </location>
</feature>
<dbReference type="PANTHER" id="PTHR48111:SF67">
    <property type="entry name" value="TRANSCRIPTIONAL REGULATORY PROTEIN TCTD"/>
    <property type="match status" value="1"/>
</dbReference>
<evidence type="ECO:0000259" key="8">
    <source>
        <dbReference type="PROSITE" id="PS50110"/>
    </source>
</evidence>
<keyword evidence="3" id="KW-0805">Transcription regulation</keyword>
<evidence type="ECO:0000313" key="11">
    <source>
        <dbReference type="Proteomes" id="UP000218824"/>
    </source>
</evidence>
<proteinExistence type="predicted"/>
<reference evidence="10 11" key="1">
    <citation type="journal article" date="2017" name="DNA Res.">
        <title>Complete genome sequence and expression profile of the commercial lytic enzyme producer Lysobacter enzymogenes M497-1.</title>
        <authorList>
            <person name="Takami H."/>
            <person name="Toyoda A."/>
            <person name="Uchiyama I."/>
            <person name="Itoh T."/>
            <person name="Takaki Y."/>
            <person name="Arai W."/>
            <person name="Nishi S."/>
            <person name="Kawai M."/>
            <person name="Shinya K."/>
            <person name="Ikeda H."/>
        </authorList>
    </citation>
    <scope>NUCLEOTIDE SEQUENCE [LARGE SCALE GENOMIC DNA]</scope>
    <source>
        <strain evidence="10 11">M497-1</strain>
    </source>
</reference>
<dbReference type="Proteomes" id="UP000218824">
    <property type="component" value="Chromosome"/>
</dbReference>
<dbReference type="InterPro" id="IPR039420">
    <property type="entry name" value="WalR-like"/>
</dbReference>
<dbReference type="CDD" id="cd00383">
    <property type="entry name" value="trans_reg_C"/>
    <property type="match status" value="1"/>
</dbReference>
<dbReference type="RefSeq" id="WP_096381086.1">
    <property type="nucleotide sequence ID" value="NZ_AP014940.1"/>
</dbReference>
<dbReference type="InterPro" id="IPR036388">
    <property type="entry name" value="WH-like_DNA-bd_sf"/>
</dbReference>
<evidence type="ECO:0000256" key="5">
    <source>
        <dbReference type="ARBA" id="ARBA00023163"/>
    </source>
</evidence>
<keyword evidence="1 6" id="KW-0597">Phosphoprotein</keyword>
<dbReference type="GO" id="GO:0005829">
    <property type="term" value="C:cytosol"/>
    <property type="evidence" value="ECO:0007669"/>
    <property type="project" value="TreeGrafter"/>
</dbReference>
<dbReference type="PROSITE" id="PS51755">
    <property type="entry name" value="OMPR_PHOB"/>
    <property type="match status" value="1"/>
</dbReference>
<dbReference type="SMART" id="SM00448">
    <property type="entry name" value="REC"/>
    <property type="match status" value="1"/>
</dbReference>